<proteinExistence type="predicted"/>
<evidence type="ECO:0000256" key="5">
    <source>
        <dbReference type="ARBA" id="ARBA00022840"/>
    </source>
</evidence>
<keyword evidence="5" id="KW-0067">ATP-binding</keyword>
<dbReference type="EC" id="2.7.11.1" evidence="1"/>
<name>A0A975DDY0_9GAMM</name>
<feature type="domain" description="Protein kinase" evidence="6">
    <location>
        <begin position="44"/>
        <end position="315"/>
    </location>
</feature>
<evidence type="ECO:0000313" key="8">
    <source>
        <dbReference type="Proteomes" id="UP000682739"/>
    </source>
</evidence>
<dbReference type="PANTHER" id="PTHR43671:SF13">
    <property type="entry name" value="SERINE_THREONINE-PROTEIN KINASE NEK2"/>
    <property type="match status" value="1"/>
</dbReference>
<keyword evidence="3" id="KW-0547">Nucleotide-binding</keyword>
<dbReference type="GO" id="GO:0004674">
    <property type="term" value="F:protein serine/threonine kinase activity"/>
    <property type="evidence" value="ECO:0007669"/>
    <property type="project" value="UniProtKB-EC"/>
</dbReference>
<evidence type="ECO:0000256" key="1">
    <source>
        <dbReference type="ARBA" id="ARBA00012513"/>
    </source>
</evidence>
<dbReference type="Pfam" id="PF00069">
    <property type="entry name" value="Pkinase"/>
    <property type="match status" value="1"/>
</dbReference>
<dbReference type="InterPro" id="IPR008271">
    <property type="entry name" value="Ser/Thr_kinase_AS"/>
</dbReference>
<dbReference type="PROSITE" id="PS00108">
    <property type="entry name" value="PROTEIN_KINASE_ST"/>
    <property type="match status" value="1"/>
</dbReference>
<dbReference type="InterPro" id="IPR011009">
    <property type="entry name" value="Kinase-like_dom_sf"/>
</dbReference>
<dbReference type="SUPFAM" id="SSF56112">
    <property type="entry name" value="Protein kinase-like (PK-like)"/>
    <property type="match status" value="1"/>
</dbReference>
<sequence length="615" mass="69746">MYGSQLKNFYIPEQQSIYLLSTNDSKKLRQWIGICQKQLNKLGYDKVELLGSGAYGFAFKGEDAFGRHKVFKFSRITLPASVRERLREEAEMMSYLSHPLIPTFHHYVVNRSQGIIEMDRGVGIDLEQYSLRHGKLTPRQIIDIAAQLADILKYLRTIRIGSNARPIVHGDIKPSNLTFYDANNEISLIDWGSSVFAQVDCNGEPTQDNIMDLLSNDLQSSNSRLGDVYFIGPEQMAGDVSSPRFDEQGVASTLYALASNQGSRYGSQVIPARSLGLPREFAEVLDNMLDPDPKIRAKAGDYFIKNMSTMRSLYLPDIPMPQAKALLPIHFAPTPKDIDTVVYSSRKSFLMEDLDPSHVADIKDVQLEHYYKNYLAGMGENEKAFLAAVSRLGKFPVVGGLVIKWGEQSVSIDSSLSVFDKSLEKSFSEVVDNLVYLARAIQRNGIFKACLFDAKRTIHLDRKDPNQQFWPKPDTRLAYEKAKISSTVEKPERMHSYFEDGQDPDELLTLPDSIIDDLERLNVIHHTGCIIFEVFETHMKIHNYYKLLDLKQEAEFVAILESIIQKVPLISGLGVSGFMKLPYRDTKTFSSFEGLYTQYYPKNPKQYLTSLELSD</sequence>
<accession>A0A975DDY0</accession>
<evidence type="ECO:0000313" key="7">
    <source>
        <dbReference type="EMBL" id="QTH65316.1"/>
    </source>
</evidence>
<dbReference type="PROSITE" id="PS50011">
    <property type="entry name" value="PROTEIN_KINASE_DOM"/>
    <property type="match status" value="1"/>
</dbReference>
<dbReference type="Gene3D" id="3.30.200.20">
    <property type="entry name" value="Phosphorylase Kinase, domain 1"/>
    <property type="match status" value="1"/>
</dbReference>
<keyword evidence="8" id="KW-1185">Reference proteome</keyword>
<keyword evidence="4 7" id="KW-0418">Kinase</keyword>
<dbReference type="SMART" id="SM00220">
    <property type="entry name" value="S_TKc"/>
    <property type="match status" value="1"/>
</dbReference>
<reference evidence="7" key="1">
    <citation type="submission" date="2021-03" db="EMBL/GenBank/DDBJ databases">
        <title>Description of Psychrosphaera ytuae sp. nov. isolated from deep sea sediment of South China Sea.</title>
        <authorList>
            <person name="Zhang J."/>
            <person name="Xu X.-D."/>
        </authorList>
    </citation>
    <scope>NUCLEOTIDE SEQUENCE</scope>
    <source>
        <strain evidence="7">MTZ26</strain>
    </source>
</reference>
<evidence type="ECO:0000259" key="6">
    <source>
        <dbReference type="PROSITE" id="PS50011"/>
    </source>
</evidence>
<dbReference type="InterPro" id="IPR000719">
    <property type="entry name" value="Prot_kinase_dom"/>
</dbReference>
<dbReference type="EMBL" id="CP072110">
    <property type="protein sequence ID" value="QTH65316.1"/>
    <property type="molecule type" value="Genomic_DNA"/>
</dbReference>
<dbReference type="KEGG" id="psym:J1N51_06445"/>
<dbReference type="InterPro" id="IPR050660">
    <property type="entry name" value="NEK_Ser/Thr_kinase"/>
</dbReference>
<evidence type="ECO:0000256" key="3">
    <source>
        <dbReference type="ARBA" id="ARBA00022741"/>
    </source>
</evidence>
<evidence type="ECO:0000256" key="4">
    <source>
        <dbReference type="ARBA" id="ARBA00022777"/>
    </source>
</evidence>
<dbReference type="Gene3D" id="1.10.510.10">
    <property type="entry name" value="Transferase(Phosphotransferase) domain 1"/>
    <property type="match status" value="1"/>
</dbReference>
<protein>
    <recommendedName>
        <fullName evidence="1">non-specific serine/threonine protein kinase</fullName>
        <ecNumber evidence="1">2.7.11.1</ecNumber>
    </recommendedName>
</protein>
<evidence type="ECO:0000256" key="2">
    <source>
        <dbReference type="ARBA" id="ARBA00022679"/>
    </source>
</evidence>
<dbReference type="AlphaFoldDB" id="A0A975DDY0"/>
<keyword evidence="2" id="KW-0808">Transferase</keyword>
<gene>
    <name evidence="7" type="ORF">J1N51_06445</name>
</gene>
<dbReference type="PANTHER" id="PTHR43671">
    <property type="entry name" value="SERINE/THREONINE-PROTEIN KINASE NEK"/>
    <property type="match status" value="1"/>
</dbReference>
<dbReference type="GO" id="GO:0005524">
    <property type="term" value="F:ATP binding"/>
    <property type="evidence" value="ECO:0007669"/>
    <property type="project" value="UniProtKB-KW"/>
</dbReference>
<dbReference type="Proteomes" id="UP000682739">
    <property type="component" value="Chromosome"/>
</dbReference>
<organism evidence="7 8">
    <name type="scientific">Psychrosphaera ytuae</name>
    <dbReference type="NCBI Taxonomy" id="2820710"/>
    <lineage>
        <taxon>Bacteria</taxon>
        <taxon>Pseudomonadati</taxon>
        <taxon>Pseudomonadota</taxon>
        <taxon>Gammaproteobacteria</taxon>
        <taxon>Alteromonadales</taxon>
        <taxon>Pseudoalteromonadaceae</taxon>
        <taxon>Psychrosphaera</taxon>
    </lineage>
</organism>